<keyword evidence="15 18" id="KW-0472">Membrane</keyword>
<dbReference type="PANTHER" id="PTHR43047:SF72">
    <property type="entry name" value="OSMOSENSING HISTIDINE PROTEIN KINASE SLN1"/>
    <property type="match status" value="1"/>
</dbReference>
<evidence type="ECO:0000313" key="24">
    <source>
        <dbReference type="Proteomes" id="UP000216021"/>
    </source>
</evidence>
<dbReference type="Gene3D" id="3.40.50.2300">
    <property type="match status" value="1"/>
</dbReference>
<evidence type="ECO:0000256" key="2">
    <source>
        <dbReference type="ARBA" id="ARBA00004429"/>
    </source>
</evidence>
<evidence type="ECO:0000259" key="22">
    <source>
        <dbReference type="PROSITE" id="PS50894"/>
    </source>
</evidence>
<evidence type="ECO:0000256" key="10">
    <source>
        <dbReference type="ARBA" id="ARBA00022741"/>
    </source>
</evidence>
<comment type="subcellular location">
    <subcellularLocation>
        <location evidence="2">Cell inner membrane</location>
        <topology evidence="2">Multi-pass membrane protein</topology>
    </subcellularLocation>
</comment>
<proteinExistence type="predicted"/>
<keyword evidence="4" id="KW-1003">Cell membrane</keyword>
<dbReference type="AlphaFoldDB" id="A0A1S8CKI0"/>
<comment type="catalytic activity">
    <reaction evidence="1">
        <text>ATP + protein L-histidine = ADP + protein N-phospho-L-histidine.</text>
        <dbReference type="EC" id="2.7.13.3"/>
    </reaction>
</comment>
<evidence type="ECO:0000256" key="7">
    <source>
        <dbReference type="ARBA" id="ARBA00022679"/>
    </source>
</evidence>
<dbReference type="EMBL" id="MOXD01000004">
    <property type="protein sequence ID" value="OMQ23866.1"/>
    <property type="molecule type" value="Genomic_DNA"/>
</dbReference>
<keyword evidence="12" id="KW-0067">ATP-binding</keyword>
<dbReference type="Pfam" id="PF00072">
    <property type="entry name" value="Response_reg"/>
    <property type="match status" value="1"/>
</dbReference>
<feature type="domain" description="Response regulatory" evidence="21">
    <location>
        <begin position="960"/>
        <end position="1074"/>
    </location>
</feature>
<dbReference type="InterPro" id="IPR004358">
    <property type="entry name" value="Sig_transdc_His_kin-like_C"/>
</dbReference>
<dbReference type="Gene3D" id="3.30.565.10">
    <property type="entry name" value="Histidine kinase-like ATPase, C-terminal domain"/>
    <property type="match status" value="1"/>
</dbReference>
<dbReference type="InterPro" id="IPR049871">
    <property type="entry name" value="BvgS-like_periplasmic2"/>
</dbReference>
<feature type="domain" description="Histidine kinase" evidence="20">
    <location>
        <begin position="713"/>
        <end position="934"/>
    </location>
</feature>
<dbReference type="InterPro" id="IPR049870">
    <property type="entry name" value="BvgS-like_periplasmic1"/>
</dbReference>
<evidence type="ECO:0000256" key="13">
    <source>
        <dbReference type="ARBA" id="ARBA00022989"/>
    </source>
</evidence>
<dbReference type="Pfam" id="PF00512">
    <property type="entry name" value="HisKA"/>
    <property type="match status" value="1"/>
</dbReference>
<feature type="transmembrane region" description="Helical" evidence="18">
    <location>
        <begin position="531"/>
        <end position="554"/>
    </location>
</feature>
<dbReference type="SUPFAM" id="SSF53850">
    <property type="entry name" value="Periplasmic binding protein-like II"/>
    <property type="match status" value="2"/>
</dbReference>
<keyword evidence="5" id="KW-0997">Cell inner membrane</keyword>
<dbReference type="Pfam" id="PF00497">
    <property type="entry name" value="SBP_bac_3"/>
    <property type="match status" value="2"/>
</dbReference>
<dbReference type="Gene3D" id="1.20.120.160">
    <property type="entry name" value="HPT domain"/>
    <property type="match status" value="1"/>
</dbReference>
<dbReference type="CDD" id="cd16922">
    <property type="entry name" value="HATPase_EvgS-ArcB-TorS-like"/>
    <property type="match status" value="1"/>
</dbReference>
<evidence type="ECO:0000259" key="20">
    <source>
        <dbReference type="PROSITE" id="PS50109"/>
    </source>
</evidence>
<dbReference type="InterPro" id="IPR035965">
    <property type="entry name" value="PAS-like_dom_sf"/>
</dbReference>
<dbReference type="CDD" id="cd13705">
    <property type="entry name" value="PBP2_BvgS_D1"/>
    <property type="match status" value="1"/>
</dbReference>
<comment type="caution">
    <text evidence="23">The sequence shown here is derived from an EMBL/GenBank/DDBJ whole genome shotgun (WGS) entry which is preliminary data.</text>
</comment>
<dbReference type="InterPro" id="IPR003661">
    <property type="entry name" value="HisK_dim/P_dom"/>
</dbReference>
<protein>
    <recommendedName>
        <fullName evidence="3">histidine kinase</fullName>
        <ecNumber evidence="3">2.7.13.3</ecNumber>
    </recommendedName>
</protein>
<dbReference type="Pfam" id="PF02518">
    <property type="entry name" value="HATPase_c"/>
    <property type="match status" value="1"/>
</dbReference>
<evidence type="ECO:0000256" key="14">
    <source>
        <dbReference type="ARBA" id="ARBA00023012"/>
    </source>
</evidence>
<evidence type="ECO:0000313" key="23">
    <source>
        <dbReference type="EMBL" id="OMQ23866.1"/>
    </source>
</evidence>
<feature type="signal peptide" evidence="19">
    <location>
        <begin position="1"/>
        <end position="15"/>
    </location>
</feature>
<dbReference type="PROSITE" id="PS50110">
    <property type="entry name" value="RESPONSE_REGULATORY"/>
    <property type="match status" value="1"/>
</dbReference>
<dbReference type="InterPro" id="IPR001789">
    <property type="entry name" value="Sig_transdc_resp-reg_receiver"/>
</dbReference>
<dbReference type="SUPFAM" id="SSF47384">
    <property type="entry name" value="Homodimeric domain of signal transducing histidine kinase"/>
    <property type="match status" value="1"/>
</dbReference>
<sequence>MVTILLLLFSITSTAATSVAPIALDLSGYNHIPAVSVYLSQDDTQWLKQKKVIRVAVIPPDNPPLTLNSVTGRYRGINADYLVLMQRSLNVPIEVLRFTSEAEAIAALKAGRVDLLLTDLLYKPQVHDGLLPTLPVFYSWPTLITRLSNVMEPLHSQEFETVAIANSYPPESFIKQSFPNAQITHFPSVYEALSSVANGHNDYFIGDNLTSSAAISQDFNMELSMVRFWAQERKESVFLLANKKEKLKGIINQFISAVDEKTHNQIIQGWIEKGNLSFMNNNLDLTNAEKRWLSENKKLKILINPYFVPFTMADSNLDVRGMIGDILNLISLQTGLEFEPIITKSNDEMLKELDKGAWYLVQAETYNLSRGNQLAFTHPFITTPFVVVVKNSIGRAAELASGMKVAIALNHPLLAQLKAKYPDISWTLVENSGVSVNLVANGWVDAGIANQLTARYLSEHYYPEQLKYAPIKGGEQASVVFAVPRAAPELRQILDKALDNIPQKEILQLTGKWLKMPKITIDTWDLYNKQFYQVAIFAALLVVSSLIWGAYLSLEMRKRKHSQQQLETQLQFINSLSNAIPMPVYTVTLTGELLNYNKAFLAFFPEQQQEKILHSLYDSRHPFSALFLTVNQAIRQGLEPAQVVVHDFILNNGSEERQIRHWMTLCPMPGDESSVVICGWQDVTETKVLMAALEDEKDKALKANGEKRIFLARMSHEIRTPVNAIVGFLELLQRSSEIVSAQDKTSVQQAWNASRSLLALIGEILDLEKIESGKYELVPQWVDINALIREKVNLFDGIAVQKELQLGWSSLLDAGARFWLDPQPLGQVLTNLIGNAVKFTSAGSVMVSASSRTVGDGQSEVVISIEDTGPGIAPEQQERLFQPFIQADSGRQHTGSGLGLAISKELFSLLGGRIDLQSQLGKGTKFTLTLTAAVTLERIEQRQSEPLRASEIAAPLGPLSILIVDDHSSNRLLLQRQLQVLGAQADEAENGLQALNAINNKRYDAIITDLNMPEMDGIALTKAIRQTGNKIAIWGLTASAQSEEHQRCMAAGMNACLFKPLNLQQLESLLSSLHQNKADIGYDLEKLTLLAMGNRPLMKAALEDAQKENRRDLMMAFKAVESANVAELKHHLHRINGTAQLLGAHKLHMQVDKLENQLLSAFDATDIATELQQIRQLLDDLDKGIEQFVV</sequence>
<accession>A0A1S8CKI0</accession>
<keyword evidence="11" id="KW-0418">Kinase</keyword>
<feature type="modified residue" description="Phosphohistidine" evidence="16">
    <location>
        <position position="1133"/>
    </location>
</feature>
<dbReference type="Gene3D" id="3.30.450.20">
    <property type="entry name" value="PAS domain"/>
    <property type="match status" value="1"/>
</dbReference>
<dbReference type="PROSITE" id="PS50894">
    <property type="entry name" value="HPT"/>
    <property type="match status" value="1"/>
</dbReference>
<dbReference type="InterPro" id="IPR001638">
    <property type="entry name" value="Solute-binding_3/MltF_N"/>
</dbReference>
<reference evidence="23 24" key="1">
    <citation type="submission" date="2016-11" db="EMBL/GenBank/DDBJ databases">
        <title>Rahnella oryzae sp. nov., isolated from rice root.</title>
        <authorList>
            <person name="Zhang X.-X."/>
            <person name="Zhang J."/>
        </authorList>
    </citation>
    <scope>NUCLEOTIDE SEQUENCE [LARGE SCALE GENOMIC DNA]</scope>
    <source>
        <strain evidence="23 24">J11-6</strain>
    </source>
</reference>
<evidence type="ECO:0000256" key="8">
    <source>
        <dbReference type="ARBA" id="ARBA00022692"/>
    </source>
</evidence>
<dbReference type="CDD" id="cd00082">
    <property type="entry name" value="HisKA"/>
    <property type="match status" value="1"/>
</dbReference>
<evidence type="ECO:0000256" key="15">
    <source>
        <dbReference type="ARBA" id="ARBA00023136"/>
    </source>
</evidence>
<dbReference type="InterPro" id="IPR003594">
    <property type="entry name" value="HATPase_dom"/>
</dbReference>
<dbReference type="STRING" id="2034155.BMI79_09860"/>
<evidence type="ECO:0000256" key="16">
    <source>
        <dbReference type="PROSITE-ProRule" id="PRU00110"/>
    </source>
</evidence>
<dbReference type="SMART" id="SM00448">
    <property type="entry name" value="REC"/>
    <property type="match status" value="1"/>
</dbReference>
<dbReference type="InterPro" id="IPR000014">
    <property type="entry name" value="PAS"/>
</dbReference>
<dbReference type="GO" id="GO:0000155">
    <property type="term" value="F:phosphorelay sensor kinase activity"/>
    <property type="evidence" value="ECO:0007669"/>
    <property type="project" value="InterPro"/>
</dbReference>
<evidence type="ECO:0000256" key="4">
    <source>
        <dbReference type="ARBA" id="ARBA00022475"/>
    </source>
</evidence>
<dbReference type="SMART" id="SM00388">
    <property type="entry name" value="HisKA"/>
    <property type="match status" value="1"/>
</dbReference>
<evidence type="ECO:0000256" key="17">
    <source>
        <dbReference type="PROSITE-ProRule" id="PRU00169"/>
    </source>
</evidence>
<evidence type="ECO:0000256" key="9">
    <source>
        <dbReference type="ARBA" id="ARBA00022729"/>
    </source>
</evidence>
<evidence type="ECO:0000256" key="18">
    <source>
        <dbReference type="SAM" id="Phobius"/>
    </source>
</evidence>
<keyword evidence="7" id="KW-0808">Transferase</keyword>
<evidence type="ECO:0000256" key="1">
    <source>
        <dbReference type="ARBA" id="ARBA00000085"/>
    </source>
</evidence>
<evidence type="ECO:0000256" key="19">
    <source>
        <dbReference type="SAM" id="SignalP"/>
    </source>
</evidence>
<dbReference type="PRINTS" id="PR00344">
    <property type="entry name" value="BCTRLSENSOR"/>
</dbReference>
<evidence type="ECO:0000256" key="5">
    <source>
        <dbReference type="ARBA" id="ARBA00022519"/>
    </source>
</evidence>
<dbReference type="Proteomes" id="UP000216021">
    <property type="component" value="Unassembled WGS sequence"/>
</dbReference>
<dbReference type="CDD" id="cd13707">
    <property type="entry name" value="PBP2_BvgS_D2"/>
    <property type="match status" value="1"/>
</dbReference>
<dbReference type="EC" id="2.7.13.3" evidence="3"/>
<evidence type="ECO:0000256" key="12">
    <source>
        <dbReference type="ARBA" id="ARBA00022840"/>
    </source>
</evidence>
<dbReference type="GO" id="GO:0005886">
    <property type="term" value="C:plasma membrane"/>
    <property type="evidence" value="ECO:0007669"/>
    <property type="project" value="UniProtKB-SubCell"/>
</dbReference>
<feature type="modified residue" description="4-aspartylphosphate" evidence="17">
    <location>
        <position position="1009"/>
    </location>
</feature>
<dbReference type="InterPro" id="IPR005467">
    <property type="entry name" value="His_kinase_dom"/>
</dbReference>
<keyword evidence="24" id="KW-1185">Reference proteome</keyword>
<dbReference type="GO" id="GO:0005524">
    <property type="term" value="F:ATP binding"/>
    <property type="evidence" value="ECO:0007669"/>
    <property type="project" value="UniProtKB-KW"/>
</dbReference>
<dbReference type="SUPFAM" id="SSF47226">
    <property type="entry name" value="Histidine-containing phosphotransfer domain, HPT domain"/>
    <property type="match status" value="1"/>
</dbReference>
<dbReference type="InterPro" id="IPR036890">
    <property type="entry name" value="HATPase_C_sf"/>
</dbReference>
<keyword evidence="10" id="KW-0547">Nucleotide-binding</keyword>
<keyword evidence="13 18" id="KW-1133">Transmembrane helix</keyword>
<evidence type="ECO:0000256" key="6">
    <source>
        <dbReference type="ARBA" id="ARBA00022553"/>
    </source>
</evidence>
<keyword evidence="8 18" id="KW-0812">Transmembrane</keyword>
<evidence type="ECO:0000256" key="11">
    <source>
        <dbReference type="ARBA" id="ARBA00022777"/>
    </source>
</evidence>
<keyword evidence="14" id="KW-0902">Two-component regulatory system</keyword>
<keyword evidence="9 19" id="KW-0732">Signal</keyword>
<dbReference type="InterPro" id="IPR036097">
    <property type="entry name" value="HisK_dim/P_sf"/>
</dbReference>
<gene>
    <name evidence="23" type="ORF">BMI79_09860</name>
</gene>
<dbReference type="SUPFAM" id="SSF52172">
    <property type="entry name" value="CheY-like"/>
    <property type="match status" value="1"/>
</dbReference>
<dbReference type="FunFam" id="3.30.565.10:FF:000010">
    <property type="entry name" value="Sensor histidine kinase RcsC"/>
    <property type="match status" value="1"/>
</dbReference>
<dbReference type="SMART" id="SM00062">
    <property type="entry name" value="PBPb"/>
    <property type="match status" value="2"/>
</dbReference>
<dbReference type="Gene3D" id="1.10.287.130">
    <property type="match status" value="1"/>
</dbReference>
<dbReference type="InterPro" id="IPR011006">
    <property type="entry name" value="CheY-like_superfamily"/>
</dbReference>
<name>A0A1S8CKI0_9GAMM</name>
<dbReference type="CDD" id="cd17546">
    <property type="entry name" value="REC_hyHK_CKI1_RcsC-like"/>
    <property type="match status" value="1"/>
</dbReference>
<feature type="chain" id="PRO_5013386275" description="histidine kinase" evidence="19">
    <location>
        <begin position="16"/>
        <end position="1190"/>
    </location>
</feature>
<dbReference type="SMART" id="SM00091">
    <property type="entry name" value="PAS"/>
    <property type="match status" value="1"/>
</dbReference>
<dbReference type="SUPFAM" id="SSF55874">
    <property type="entry name" value="ATPase domain of HSP90 chaperone/DNA topoisomerase II/histidine kinase"/>
    <property type="match status" value="1"/>
</dbReference>
<dbReference type="SMART" id="SM00387">
    <property type="entry name" value="HATPase_c"/>
    <property type="match status" value="1"/>
</dbReference>
<dbReference type="GO" id="GO:0009927">
    <property type="term" value="F:histidine phosphotransfer kinase activity"/>
    <property type="evidence" value="ECO:0007669"/>
    <property type="project" value="TreeGrafter"/>
</dbReference>
<dbReference type="PROSITE" id="PS50109">
    <property type="entry name" value="HIS_KIN"/>
    <property type="match status" value="1"/>
</dbReference>
<dbReference type="SUPFAM" id="SSF55785">
    <property type="entry name" value="PYP-like sensor domain (PAS domain)"/>
    <property type="match status" value="1"/>
</dbReference>
<dbReference type="InterPro" id="IPR036641">
    <property type="entry name" value="HPT_dom_sf"/>
</dbReference>
<evidence type="ECO:0000256" key="3">
    <source>
        <dbReference type="ARBA" id="ARBA00012438"/>
    </source>
</evidence>
<keyword evidence="6 17" id="KW-0597">Phosphoprotein</keyword>
<dbReference type="PANTHER" id="PTHR43047">
    <property type="entry name" value="TWO-COMPONENT HISTIDINE PROTEIN KINASE"/>
    <property type="match status" value="1"/>
</dbReference>
<feature type="domain" description="HPt" evidence="22">
    <location>
        <begin position="1094"/>
        <end position="1190"/>
    </location>
</feature>
<dbReference type="InterPro" id="IPR008207">
    <property type="entry name" value="Sig_transdc_His_kin_Hpt_dom"/>
</dbReference>
<dbReference type="Gene3D" id="3.40.190.10">
    <property type="entry name" value="Periplasmic binding protein-like II"/>
    <property type="match status" value="4"/>
</dbReference>
<evidence type="ECO:0000259" key="21">
    <source>
        <dbReference type="PROSITE" id="PS50110"/>
    </source>
</evidence>
<organism evidence="23 24">
    <name type="scientific">Serratia oryzae</name>
    <dbReference type="NCBI Taxonomy" id="2034155"/>
    <lineage>
        <taxon>Bacteria</taxon>
        <taxon>Pseudomonadati</taxon>
        <taxon>Pseudomonadota</taxon>
        <taxon>Gammaproteobacteria</taxon>
        <taxon>Enterobacterales</taxon>
        <taxon>Yersiniaceae</taxon>
        <taxon>Serratia</taxon>
    </lineage>
</organism>